<dbReference type="AlphaFoldDB" id="A0A9Q1IEX9"/>
<evidence type="ECO:0000256" key="8">
    <source>
        <dbReference type="ARBA" id="ARBA00022801"/>
    </source>
</evidence>
<evidence type="ECO:0000256" key="9">
    <source>
        <dbReference type="ARBA" id="ARBA00022842"/>
    </source>
</evidence>
<dbReference type="Gene3D" id="1.10.150.670">
    <property type="entry name" value="Crossover junction endonuclease EME1, DNA-binding domain"/>
    <property type="match status" value="1"/>
</dbReference>
<keyword evidence="6 14" id="KW-0255">Endonuclease</keyword>
<proteinExistence type="inferred from homology"/>
<evidence type="ECO:0000256" key="12">
    <source>
        <dbReference type="ARBA" id="ARBA00023242"/>
    </source>
</evidence>
<evidence type="ECO:0000256" key="1">
    <source>
        <dbReference type="ARBA" id="ARBA00001946"/>
    </source>
</evidence>
<dbReference type="InterPro" id="IPR006166">
    <property type="entry name" value="ERCC4_domain"/>
</dbReference>
<dbReference type="OrthoDB" id="5963188at2759"/>
<keyword evidence="5 14" id="KW-0479">Metal-binding</keyword>
<comment type="subunit">
    <text evidence="13">Part of the heterodimeric DNA structure-specific endonuclease complex MUS81-EME1. Part of the heterodimeric DNA structure-specific endonuclease complex MUS81-EME2.</text>
</comment>
<dbReference type="GO" id="GO:0006308">
    <property type="term" value="P:DNA catabolic process"/>
    <property type="evidence" value="ECO:0007669"/>
    <property type="project" value="UniProtKB-UniRule"/>
</dbReference>
<gene>
    <name evidence="17" type="ORF">SKAU_G00370360</name>
</gene>
<dbReference type="GO" id="GO:0048257">
    <property type="term" value="F:3'-flap endonuclease activity"/>
    <property type="evidence" value="ECO:0007669"/>
    <property type="project" value="TreeGrafter"/>
</dbReference>
<evidence type="ECO:0000256" key="7">
    <source>
        <dbReference type="ARBA" id="ARBA00022763"/>
    </source>
</evidence>
<dbReference type="Gene3D" id="1.10.10.10">
    <property type="entry name" value="Winged helix-like DNA-binding domain superfamily/Winged helix DNA-binding domain"/>
    <property type="match status" value="1"/>
</dbReference>
<keyword evidence="10 14" id="KW-0233">DNA recombination</keyword>
<evidence type="ECO:0000256" key="15">
    <source>
        <dbReference type="SAM" id="MobiDB-lite"/>
    </source>
</evidence>
<evidence type="ECO:0000259" key="16">
    <source>
        <dbReference type="SMART" id="SM00891"/>
    </source>
</evidence>
<dbReference type="FunFam" id="1.10.150.670:FF:000001">
    <property type="entry name" value="Crossover junction endonuclease MUS81"/>
    <property type="match status" value="1"/>
</dbReference>
<dbReference type="GO" id="GO:0003677">
    <property type="term" value="F:DNA binding"/>
    <property type="evidence" value="ECO:0007669"/>
    <property type="project" value="UniProtKB-UniRule"/>
</dbReference>
<dbReference type="InterPro" id="IPR036388">
    <property type="entry name" value="WH-like_DNA-bd_sf"/>
</dbReference>
<dbReference type="InterPro" id="IPR033309">
    <property type="entry name" value="Mus81"/>
</dbReference>
<comment type="cofactor">
    <cofactor evidence="1 14">
        <name>Mg(2+)</name>
        <dbReference type="ChEBI" id="CHEBI:18420"/>
    </cofactor>
</comment>
<dbReference type="CDD" id="cd20074">
    <property type="entry name" value="XPF_nuclease_Mus81"/>
    <property type="match status" value="1"/>
</dbReference>
<keyword evidence="8 14" id="KW-0378">Hydrolase</keyword>
<comment type="function">
    <text evidence="14">Interacts with EME1 to form a DNA structure-specific endonuclease with substrate preference for branched DNA structures with a 5'-end at the branch nick. Typical substrates include 3'-flap structures, D-loops, replication forks and nicked Holliday junctions. May be required in mitosis for the processing of stalled or collapsed replication fork intermediates. May be required in meiosis for the repair of meiosis-specific double strand breaks subsequent to single-end invasion (SEI).</text>
</comment>
<dbReference type="InterPro" id="IPR042530">
    <property type="entry name" value="EME1/EME2_C"/>
</dbReference>
<dbReference type="FunFam" id="1.10.10.10:FF:000307">
    <property type="entry name" value="Crossover junction endonuclease MUS81"/>
    <property type="match status" value="1"/>
</dbReference>
<dbReference type="FunFam" id="3.40.50.10130:FF:000003">
    <property type="entry name" value="Crossover junction endonuclease MUS81"/>
    <property type="match status" value="1"/>
</dbReference>
<evidence type="ECO:0000313" key="18">
    <source>
        <dbReference type="Proteomes" id="UP001152622"/>
    </source>
</evidence>
<dbReference type="Pfam" id="PF21292">
    <property type="entry name" value="EME1-MUS81_C"/>
    <property type="match status" value="1"/>
</dbReference>
<dbReference type="Pfam" id="PF02732">
    <property type="entry name" value="ERCC4"/>
    <property type="match status" value="1"/>
</dbReference>
<keyword evidence="4 14" id="KW-0540">Nuclease</keyword>
<dbReference type="GO" id="GO:0000727">
    <property type="term" value="P:double-strand break repair via break-induced replication"/>
    <property type="evidence" value="ECO:0007669"/>
    <property type="project" value="UniProtKB-UniRule"/>
</dbReference>
<comment type="caution">
    <text evidence="17">The sequence shown here is derived from an EMBL/GenBank/DDBJ whole genome shotgun (WGS) entry which is preliminary data.</text>
</comment>
<dbReference type="FunFam" id="1.10.150.110:FF:000001">
    <property type="entry name" value="Putative Crossover junction endonuclease MUS81"/>
    <property type="match status" value="1"/>
</dbReference>
<keyword evidence="9 14" id="KW-0460">Magnesium</keyword>
<dbReference type="GO" id="GO:0000712">
    <property type="term" value="P:resolution of meiotic recombination intermediates"/>
    <property type="evidence" value="ECO:0007669"/>
    <property type="project" value="TreeGrafter"/>
</dbReference>
<dbReference type="InterPro" id="IPR010996">
    <property type="entry name" value="HHH_MUS81"/>
</dbReference>
<dbReference type="GO" id="GO:0048476">
    <property type="term" value="C:Holliday junction resolvase complex"/>
    <property type="evidence" value="ECO:0007669"/>
    <property type="project" value="UniProtKB-UniRule"/>
</dbReference>
<dbReference type="EMBL" id="JAINUF010000018">
    <property type="protein sequence ID" value="KAJ8338070.1"/>
    <property type="molecule type" value="Genomic_DNA"/>
</dbReference>
<dbReference type="InterPro" id="IPR011335">
    <property type="entry name" value="Restrct_endonuc-II-like"/>
</dbReference>
<dbReference type="GO" id="GO:0008821">
    <property type="term" value="F:crossover junction DNA endonuclease activity"/>
    <property type="evidence" value="ECO:0007669"/>
    <property type="project" value="UniProtKB-UniRule"/>
</dbReference>
<dbReference type="SUPFAM" id="SSF47802">
    <property type="entry name" value="DNA polymerase beta, N-terminal domain-like"/>
    <property type="match status" value="1"/>
</dbReference>
<keyword evidence="18" id="KW-1185">Reference proteome</keyword>
<dbReference type="GO" id="GO:0005730">
    <property type="term" value="C:nucleolus"/>
    <property type="evidence" value="ECO:0007669"/>
    <property type="project" value="UniProtKB-SubCell"/>
</dbReference>
<feature type="compositionally biased region" description="Polar residues" evidence="15">
    <location>
        <begin position="112"/>
        <end position="121"/>
    </location>
</feature>
<keyword evidence="12 14" id="KW-0539">Nucleus</keyword>
<evidence type="ECO:0000256" key="4">
    <source>
        <dbReference type="ARBA" id="ARBA00022722"/>
    </source>
</evidence>
<feature type="compositionally biased region" description="Basic and acidic residues" evidence="15">
    <location>
        <begin position="122"/>
        <end position="131"/>
    </location>
</feature>
<feature type="region of interest" description="Disordered" evidence="15">
    <location>
        <begin position="247"/>
        <end position="308"/>
    </location>
</feature>
<dbReference type="EC" id="3.1.22.-" evidence="14"/>
<evidence type="ECO:0000256" key="13">
    <source>
        <dbReference type="ARBA" id="ARBA00093541"/>
    </source>
</evidence>
<dbReference type="SMART" id="SM00891">
    <property type="entry name" value="ERCC4"/>
    <property type="match status" value="1"/>
</dbReference>
<dbReference type="Pfam" id="PF14716">
    <property type="entry name" value="HHH_8"/>
    <property type="match status" value="1"/>
</dbReference>
<dbReference type="GO" id="GO:0031297">
    <property type="term" value="P:replication fork processing"/>
    <property type="evidence" value="ECO:0007669"/>
    <property type="project" value="UniProtKB-ARBA"/>
</dbReference>
<evidence type="ECO:0000256" key="10">
    <source>
        <dbReference type="ARBA" id="ARBA00023172"/>
    </source>
</evidence>
<evidence type="ECO:0000256" key="3">
    <source>
        <dbReference type="ARBA" id="ARBA00010015"/>
    </source>
</evidence>
<protein>
    <recommendedName>
        <fullName evidence="14">Crossover junction endonuclease MUS81</fullName>
        <ecNumber evidence="14">3.1.22.-</ecNumber>
    </recommendedName>
</protein>
<evidence type="ECO:0000256" key="14">
    <source>
        <dbReference type="RuleBase" id="RU369042"/>
    </source>
</evidence>
<dbReference type="Proteomes" id="UP001152622">
    <property type="component" value="Chromosome 18"/>
</dbReference>
<dbReference type="InterPro" id="IPR047416">
    <property type="entry name" value="XPF_nuclease_Mus81"/>
</dbReference>
<dbReference type="GO" id="GO:0046872">
    <property type="term" value="F:metal ion binding"/>
    <property type="evidence" value="ECO:0007669"/>
    <property type="project" value="UniProtKB-UniRule"/>
</dbReference>
<comment type="similarity">
    <text evidence="3 14">Belongs to the XPF family.</text>
</comment>
<comment type="subunit">
    <text evidence="14">Interacts with EME1.</text>
</comment>
<organism evidence="17 18">
    <name type="scientific">Synaphobranchus kaupii</name>
    <name type="common">Kaup's arrowtooth eel</name>
    <dbReference type="NCBI Taxonomy" id="118154"/>
    <lineage>
        <taxon>Eukaryota</taxon>
        <taxon>Metazoa</taxon>
        <taxon>Chordata</taxon>
        <taxon>Craniata</taxon>
        <taxon>Vertebrata</taxon>
        <taxon>Euteleostomi</taxon>
        <taxon>Actinopterygii</taxon>
        <taxon>Neopterygii</taxon>
        <taxon>Teleostei</taxon>
        <taxon>Anguilliformes</taxon>
        <taxon>Synaphobranchidae</taxon>
        <taxon>Synaphobranchus</taxon>
    </lineage>
</organism>
<sequence length="615" mass="68375">MPDSEAVRLGRKRALSPCPNPLFLHWLSELKDQAKERGLKTQHVYQKAINSLKKYPLPLQSGREAKILQNFGDGICKVLDDRLQRHYKEHGANAPIHSLPGGVQPPRRRSNKLATSKALSETSRHPSDRGRGNSKNLQGDGGKEKGGKKKREYVPQKRTGGYAVLLTLYRHCQIPGSKGFMFKMELERDAQLLCDKSFTVPDLGSKYTAWSSVSTLIHKDLLIKTHSPARYSLTELGLALAERLEASERGSKGEPAAGGPPAVDLTEDELEEGKDEKEREDCSTETAALPEPGLGVTGKSQAAEPQRAQSAETLLPGCYDIVLCVDFIETTGGSTACKQELVKELQRNGVTFHIRKLNVGDFLWVARERVAPVPGQLRPPPGKELVLDYVIERKRIDDLCGSIIDGRFREQKFRLKRCGLRRPIYLVEECGSAAAHLSLPESTLQQAIVNTQVVDGFFVKRVQDVKESAAYLTVMTRQLQKLYQNRTLFCHSREEEGERGSEGPCAGRERESPSCSLLSFSEFNHGAVKNKCQTVREVFARQLMQISGISGDKAAAILERYSTVSSLLQAYERCPTEPDREKLLSSIRYGKLKRNVGPALSRTVYQLYCTPGSLS</sequence>
<evidence type="ECO:0000256" key="2">
    <source>
        <dbReference type="ARBA" id="ARBA00004604"/>
    </source>
</evidence>
<keyword evidence="11 14" id="KW-0234">DNA repair</keyword>
<dbReference type="SUPFAM" id="SSF52980">
    <property type="entry name" value="Restriction endonuclease-like"/>
    <property type="match status" value="1"/>
</dbReference>
<evidence type="ECO:0000256" key="11">
    <source>
        <dbReference type="ARBA" id="ARBA00023204"/>
    </source>
</evidence>
<evidence type="ECO:0000256" key="5">
    <source>
        <dbReference type="ARBA" id="ARBA00022723"/>
    </source>
</evidence>
<dbReference type="Gene3D" id="3.40.50.10130">
    <property type="match status" value="1"/>
</dbReference>
<dbReference type="CDD" id="cd21036">
    <property type="entry name" value="WH_MUS81"/>
    <property type="match status" value="1"/>
</dbReference>
<feature type="region of interest" description="Disordered" evidence="15">
    <location>
        <begin position="90"/>
        <end position="154"/>
    </location>
</feature>
<dbReference type="Pfam" id="PF21136">
    <property type="entry name" value="WHD_MUS81"/>
    <property type="match status" value="1"/>
</dbReference>
<evidence type="ECO:0000256" key="6">
    <source>
        <dbReference type="ARBA" id="ARBA00022759"/>
    </source>
</evidence>
<evidence type="ECO:0000313" key="17">
    <source>
        <dbReference type="EMBL" id="KAJ8338070.1"/>
    </source>
</evidence>
<reference evidence="17" key="1">
    <citation type="journal article" date="2023" name="Science">
        <title>Genome structures resolve the early diversification of teleost fishes.</title>
        <authorList>
            <person name="Parey E."/>
            <person name="Louis A."/>
            <person name="Montfort J."/>
            <person name="Bouchez O."/>
            <person name="Roques C."/>
            <person name="Iampietro C."/>
            <person name="Lluch J."/>
            <person name="Castinel A."/>
            <person name="Donnadieu C."/>
            <person name="Desvignes T."/>
            <person name="Floi Bucao C."/>
            <person name="Jouanno E."/>
            <person name="Wen M."/>
            <person name="Mejri S."/>
            <person name="Dirks R."/>
            <person name="Jansen H."/>
            <person name="Henkel C."/>
            <person name="Chen W.J."/>
            <person name="Zahm M."/>
            <person name="Cabau C."/>
            <person name="Klopp C."/>
            <person name="Thompson A.W."/>
            <person name="Robinson-Rechavi M."/>
            <person name="Braasch I."/>
            <person name="Lecointre G."/>
            <person name="Bobe J."/>
            <person name="Postlethwait J.H."/>
            <person name="Berthelot C."/>
            <person name="Roest Crollius H."/>
            <person name="Guiguen Y."/>
        </authorList>
    </citation>
    <scope>NUCLEOTIDE SEQUENCE</scope>
    <source>
        <strain evidence="17">WJC10195</strain>
    </source>
</reference>
<comment type="subcellular location">
    <subcellularLocation>
        <location evidence="2">Nucleus</location>
        <location evidence="2">Nucleolus</location>
    </subcellularLocation>
</comment>
<dbReference type="PANTHER" id="PTHR13451">
    <property type="entry name" value="CLASS II CROSSOVER JUNCTION ENDONUCLEASE MUS81"/>
    <property type="match status" value="1"/>
</dbReference>
<dbReference type="PANTHER" id="PTHR13451:SF0">
    <property type="entry name" value="CROSSOVER JUNCTION ENDONUCLEASE MUS81"/>
    <property type="match status" value="1"/>
</dbReference>
<dbReference type="InterPro" id="IPR027421">
    <property type="entry name" value="DNA_pol_lamdba_lyase_dom_sf"/>
</dbReference>
<dbReference type="GO" id="GO:0031573">
    <property type="term" value="P:mitotic intra-S DNA damage checkpoint signaling"/>
    <property type="evidence" value="ECO:0007669"/>
    <property type="project" value="TreeGrafter"/>
</dbReference>
<feature type="domain" description="ERCC4" evidence="16">
    <location>
        <begin position="322"/>
        <end position="431"/>
    </location>
</feature>
<name>A0A9Q1IEX9_SYNKA</name>
<accession>A0A9Q1IEX9</accession>
<dbReference type="InterPro" id="IPR047417">
    <property type="entry name" value="WHD_MUS81"/>
</dbReference>
<keyword evidence="7 14" id="KW-0227">DNA damage</keyword>
<dbReference type="Gene3D" id="1.10.150.110">
    <property type="entry name" value="DNA polymerase beta, N-terminal domain-like"/>
    <property type="match status" value="1"/>
</dbReference>